<evidence type="ECO:0000256" key="4">
    <source>
        <dbReference type="ARBA" id="ARBA00024667"/>
    </source>
</evidence>
<evidence type="ECO:0000313" key="6">
    <source>
        <dbReference type="EMBL" id="NOV46868.1"/>
    </source>
</evidence>
<dbReference type="Pfam" id="PF01920">
    <property type="entry name" value="Prefoldin_2"/>
    <property type="match status" value="1"/>
</dbReference>
<dbReference type="EMBL" id="GIIL01003142">
    <property type="protein sequence ID" value="NOV46868.1"/>
    <property type="molecule type" value="Transcribed_RNA"/>
</dbReference>
<dbReference type="Gene3D" id="1.10.287.370">
    <property type="match status" value="1"/>
</dbReference>
<dbReference type="InterPro" id="IPR027235">
    <property type="entry name" value="PFD2"/>
</dbReference>
<comment type="function">
    <text evidence="4">Binds specifically to cytosolic chaperonin (c-CPN) and transfers target proteins to it. Binds to nascent polypeptide chain and promotes folding in an environment in which there are many competing pathways for nonnative proteins.</text>
</comment>
<reference evidence="6" key="1">
    <citation type="submission" date="2020-03" db="EMBL/GenBank/DDBJ databases">
        <title>Transcriptomic Profiling of the Digestive Tract of the Rat Flea, Xenopsylla cheopis, Following Blood Feeding and Infection with Yersinia pestis.</title>
        <authorList>
            <person name="Bland D.M."/>
            <person name="Martens C.A."/>
            <person name="Virtaneva K."/>
            <person name="Kanakabandi K."/>
            <person name="Long D."/>
            <person name="Rosenke R."/>
            <person name="Saturday G.A."/>
            <person name="Hoyt F.H."/>
            <person name="Bruno D.P."/>
            <person name="Ribeiro J.M.C."/>
            <person name="Hinnebusch J."/>
        </authorList>
    </citation>
    <scope>NUCLEOTIDE SEQUENCE</scope>
</reference>
<comment type="similarity">
    <text evidence="1">Belongs to the prefoldin subunit beta family.</text>
</comment>
<name>A0A6M2DP94_XENCH</name>
<dbReference type="GO" id="GO:0051082">
    <property type="term" value="F:unfolded protein binding"/>
    <property type="evidence" value="ECO:0007669"/>
    <property type="project" value="InterPro"/>
</dbReference>
<evidence type="ECO:0000256" key="3">
    <source>
        <dbReference type="ARBA" id="ARBA00023186"/>
    </source>
</evidence>
<dbReference type="CDD" id="cd23163">
    <property type="entry name" value="Prefoldin_2"/>
    <property type="match status" value="1"/>
</dbReference>
<dbReference type="GO" id="GO:0016272">
    <property type="term" value="C:prefoldin complex"/>
    <property type="evidence" value="ECO:0007669"/>
    <property type="project" value="InterPro"/>
</dbReference>
<dbReference type="InterPro" id="IPR002777">
    <property type="entry name" value="PFD_beta-like"/>
</dbReference>
<dbReference type="InterPro" id="IPR009053">
    <property type="entry name" value="Prefoldin"/>
</dbReference>
<dbReference type="PANTHER" id="PTHR13303">
    <property type="entry name" value="PREFOLDIN SUBUNIT 2"/>
    <property type="match status" value="1"/>
</dbReference>
<protein>
    <submittedName>
        <fullName evidence="6">Putative molecular chaperone prefoldin subunit 2</fullName>
    </submittedName>
</protein>
<evidence type="ECO:0000256" key="2">
    <source>
        <dbReference type="ARBA" id="ARBA00011695"/>
    </source>
</evidence>
<feature type="compositionally biased region" description="Basic and acidic residues" evidence="5">
    <location>
        <begin position="14"/>
        <end position="27"/>
    </location>
</feature>
<organism evidence="6">
    <name type="scientific">Xenopsylla cheopis</name>
    <name type="common">Oriental rat flea</name>
    <name type="synonym">Pulex cheopis</name>
    <dbReference type="NCBI Taxonomy" id="163159"/>
    <lineage>
        <taxon>Eukaryota</taxon>
        <taxon>Metazoa</taxon>
        <taxon>Ecdysozoa</taxon>
        <taxon>Arthropoda</taxon>
        <taxon>Hexapoda</taxon>
        <taxon>Insecta</taxon>
        <taxon>Pterygota</taxon>
        <taxon>Neoptera</taxon>
        <taxon>Endopterygota</taxon>
        <taxon>Siphonaptera</taxon>
        <taxon>Pulicidae</taxon>
        <taxon>Xenopsyllinae</taxon>
        <taxon>Xenopsylla</taxon>
    </lineage>
</organism>
<accession>A0A6M2DP94</accession>
<feature type="compositionally biased region" description="Polar residues" evidence="5">
    <location>
        <begin position="1"/>
        <end position="13"/>
    </location>
</feature>
<dbReference type="GO" id="GO:0006457">
    <property type="term" value="P:protein folding"/>
    <property type="evidence" value="ECO:0007669"/>
    <property type="project" value="InterPro"/>
</dbReference>
<keyword evidence="3" id="KW-0143">Chaperone</keyword>
<dbReference type="AlphaFoldDB" id="A0A6M2DP94"/>
<evidence type="ECO:0000256" key="1">
    <source>
        <dbReference type="ARBA" id="ARBA00008045"/>
    </source>
</evidence>
<proteinExistence type="inferred from homology"/>
<dbReference type="FunFam" id="1.10.287.370:FF:000002">
    <property type="entry name" value="Prefoldin subunit 2"/>
    <property type="match status" value="1"/>
</dbReference>
<dbReference type="SUPFAM" id="SSF46579">
    <property type="entry name" value="Prefoldin"/>
    <property type="match status" value="1"/>
</dbReference>
<comment type="subunit">
    <text evidence="2">Heterohexamer of two PFD-alpha type and four PFD-beta type subunits.</text>
</comment>
<feature type="region of interest" description="Disordered" evidence="5">
    <location>
        <begin position="1"/>
        <end position="27"/>
    </location>
</feature>
<evidence type="ECO:0000256" key="5">
    <source>
        <dbReference type="SAM" id="MobiDB-lite"/>
    </source>
</evidence>
<sequence>MESSTVPPSTSQDNLKKSESSITSEKKSEEIIANFQRLRSEQRGLASKLNTLEIDLNEHKVVIDQLKTVDPDRKCFRMIGGILTERTVKEVLPILISNTEQLGKVIEAYNKNLIEKGKLINQYKELHNIKVRGQDDVMPEEDKTETPRNVLVANN</sequence>